<dbReference type="InterPro" id="IPR053079">
    <property type="entry name" value="SPS2_domain"/>
</dbReference>
<evidence type="ECO:0000256" key="1">
    <source>
        <dbReference type="SAM" id="Phobius"/>
    </source>
</evidence>
<evidence type="ECO:0000313" key="3">
    <source>
        <dbReference type="Proteomes" id="UP000827892"/>
    </source>
</evidence>
<accession>A0AAE9A7A1</accession>
<dbReference type="PANTHER" id="PTHR21662:SF54">
    <property type="entry name" value="PEPTIDASE_M1 DOMAIN-CONTAINING PROTEIN-RELATED"/>
    <property type="match status" value="1"/>
</dbReference>
<protein>
    <submittedName>
        <fullName evidence="2">Uncharacterized protein</fullName>
    </submittedName>
</protein>
<proteinExistence type="predicted"/>
<keyword evidence="1" id="KW-0812">Transmembrane</keyword>
<feature type="transmembrane region" description="Helical" evidence="1">
    <location>
        <begin position="190"/>
        <end position="207"/>
    </location>
</feature>
<organism evidence="2 3">
    <name type="scientific">Caenorhabditis briggsae</name>
    <dbReference type="NCBI Taxonomy" id="6238"/>
    <lineage>
        <taxon>Eukaryota</taxon>
        <taxon>Metazoa</taxon>
        <taxon>Ecdysozoa</taxon>
        <taxon>Nematoda</taxon>
        <taxon>Chromadorea</taxon>
        <taxon>Rhabditida</taxon>
        <taxon>Rhabditina</taxon>
        <taxon>Rhabditomorpha</taxon>
        <taxon>Rhabditoidea</taxon>
        <taxon>Rhabditidae</taxon>
        <taxon>Peloderinae</taxon>
        <taxon>Caenorhabditis</taxon>
    </lineage>
</organism>
<gene>
    <name evidence="2" type="ORF">L3Y34_009032</name>
</gene>
<feature type="transmembrane region" description="Helical" evidence="1">
    <location>
        <begin position="146"/>
        <end position="170"/>
    </location>
</feature>
<dbReference type="EMBL" id="CP090895">
    <property type="protein sequence ID" value="ULT91136.1"/>
    <property type="molecule type" value="Genomic_DNA"/>
</dbReference>
<dbReference type="Proteomes" id="UP000827892">
    <property type="component" value="Chromosome V"/>
</dbReference>
<dbReference type="AlphaFoldDB" id="A0AAE9A7A1"/>
<evidence type="ECO:0000313" key="2">
    <source>
        <dbReference type="EMBL" id="ULT91136.1"/>
    </source>
</evidence>
<keyword evidence="1" id="KW-0472">Membrane</keyword>
<keyword evidence="1" id="KW-1133">Transmembrane helix</keyword>
<dbReference type="SUPFAM" id="SSF52058">
    <property type="entry name" value="L domain-like"/>
    <property type="match status" value="1"/>
</dbReference>
<reference evidence="2 3" key="1">
    <citation type="submission" date="2022-02" db="EMBL/GenBank/DDBJ databases">
        <title>Chromosome-level reference genomes for two strains of Caenorhabditis briggsae: an improved platform for comparative genomics.</title>
        <authorList>
            <person name="Stevens L."/>
            <person name="Andersen E.C."/>
        </authorList>
    </citation>
    <scope>NUCLEOTIDE SEQUENCE [LARGE SCALE GENOMIC DNA]</scope>
    <source>
        <strain evidence="2">QX1410_ONT</strain>
        <tissue evidence="2">Whole-organism</tissue>
    </source>
</reference>
<feature type="transmembrane region" description="Helical" evidence="1">
    <location>
        <begin position="286"/>
        <end position="304"/>
    </location>
</feature>
<dbReference type="InterPro" id="IPR036941">
    <property type="entry name" value="Rcpt_L-dom_sf"/>
</dbReference>
<name>A0AAE9A7A1_CAEBR</name>
<dbReference type="PANTHER" id="PTHR21662">
    <property type="entry name" value="RECEPTOR PROTEIN-TYROSINE KINASE"/>
    <property type="match status" value="1"/>
</dbReference>
<sequence>MEEDCVIIEKSKLIITGEYDDVESVKETLAKIRVIEAGVEVVGTSYEVFDFLRQVEEIKNPNGPALTFKNNKNLKSIKMENLKLLAGKEEDVLFDNDNFPIEVYENSNALQEMLHLKAAARPSLANKKCSVEFIRIVEPEVSGSGWLLYTLIATCVVLTVFVSFQTFYLVKEKRKKKKKKKSKMKKLGKMKTVLLVVPIFFFLPQTTEGNLKVFTQECILKAEYSSCEMFNSCCDLRCSRARQKRSTCTINGTGINEIQTECICSKPLQQFEVPYTRKSKHSRLDLIAGILFIFVLDMLLLSFTI</sequence>
<dbReference type="Gene3D" id="3.80.20.20">
    <property type="entry name" value="Receptor L-domain"/>
    <property type="match status" value="1"/>
</dbReference>